<gene>
    <name evidence="2" type="ORF">N7532_002420</name>
</gene>
<name>A0A9W9G1A4_9EURO</name>
<evidence type="ECO:0000313" key="3">
    <source>
        <dbReference type="Proteomes" id="UP001149074"/>
    </source>
</evidence>
<proteinExistence type="predicted"/>
<reference evidence="2" key="1">
    <citation type="submission" date="2022-11" db="EMBL/GenBank/DDBJ databases">
        <authorList>
            <person name="Petersen C."/>
        </authorList>
    </citation>
    <scope>NUCLEOTIDE SEQUENCE</scope>
    <source>
        <strain evidence="2">IBT 30761</strain>
    </source>
</reference>
<dbReference type="GeneID" id="81353893"/>
<reference evidence="2" key="2">
    <citation type="journal article" date="2023" name="IMA Fungus">
        <title>Comparative genomic study of the Penicillium genus elucidates a diverse pangenome and 15 lateral gene transfer events.</title>
        <authorList>
            <person name="Petersen C."/>
            <person name="Sorensen T."/>
            <person name="Nielsen M.R."/>
            <person name="Sondergaard T.E."/>
            <person name="Sorensen J.L."/>
            <person name="Fitzpatrick D.A."/>
            <person name="Frisvad J.C."/>
            <person name="Nielsen K.L."/>
        </authorList>
    </citation>
    <scope>NUCLEOTIDE SEQUENCE</scope>
    <source>
        <strain evidence="2">IBT 30761</strain>
    </source>
</reference>
<sequence>MCRMAGKRDGHPSPDGESHRNQKGLFRSSSPTAIHTSEKRGPDRLPTKVDQDHAAGTSHWCVHGKQRLRRPCIPSENLVHEWKPTSTGCMEYIDAHTMLEDAPGEFFPFAEQ</sequence>
<dbReference type="Proteomes" id="UP001149074">
    <property type="component" value="Unassembled WGS sequence"/>
</dbReference>
<keyword evidence="3" id="KW-1185">Reference proteome</keyword>
<feature type="region of interest" description="Disordered" evidence="1">
    <location>
        <begin position="1"/>
        <end position="56"/>
    </location>
</feature>
<protein>
    <submittedName>
        <fullName evidence="2">Uncharacterized protein</fullName>
    </submittedName>
</protein>
<accession>A0A9W9G1A4</accession>
<dbReference type="AlphaFoldDB" id="A0A9W9G1A4"/>
<dbReference type="RefSeq" id="XP_056477886.1">
    <property type="nucleotide sequence ID" value="XM_056614914.1"/>
</dbReference>
<evidence type="ECO:0000256" key="1">
    <source>
        <dbReference type="SAM" id="MobiDB-lite"/>
    </source>
</evidence>
<evidence type="ECO:0000313" key="2">
    <source>
        <dbReference type="EMBL" id="KAJ5109775.1"/>
    </source>
</evidence>
<comment type="caution">
    <text evidence="2">The sequence shown here is derived from an EMBL/GenBank/DDBJ whole genome shotgun (WGS) entry which is preliminary data.</text>
</comment>
<organism evidence="2 3">
    <name type="scientific">Penicillium argentinense</name>
    <dbReference type="NCBI Taxonomy" id="1131581"/>
    <lineage>
        <taxon>Eukaryota</taxon>
        <taxon>Fungi</taxon>
        <taxon>Dikarya</taxon>
        <taxon>Ascomycota</taxon>
        <taxon>Pezizomycotina</taxon>
        <taxon>Eurotiomycetes</taxon>
        <taxon>Eurotiomycetidae</taxon>
        <taxon>Eurotiales</taxon>
        <taxon>Aspergillaceae</taxon>
        <taxon>Penicillium</taxon>
    </lineage>
</organism>
<feature type="compositionally biased region" description="Basic and acidic residues" evidence="1">
    <location>
        <begin position="36"/>
        <end position="53"/>
    </location>
</feature>
<feature type="compositionally biased region" description="Basic and acidic residues" evidence="1">
    <location>
        <begin position="1"/>
        <end position="20"/>
    </location>
</feature>
<dbReference type="EMBL" id="JAPQKI010000003">
    <property type="protein sequence ID" value="KAJ5109775.1"/>
    <property type="molecule type" value="Genomic_DNA"/>
</dbReference>